<dbReference type="Gene3D" id="3.40.50.1820">
    <property type="entry name" value="alpha/beta hydrolase"/>
    <property type="match status" value="1"/>
</dbReference>
<keyword evidence="3" id="KW-0378">Hydrolase</keyword>
<feature type="domain" description="Enterochelin esterase N-terminal" evidence="5">
    <location>
        <begin position="50"/>
        <end position="167"/>
    </location>
</feature>
<dbReference type="InterPro" id="IPR000801">
    <property type="entry name" value="Esterase-like"/>
</dbReference>
<dbReference type="SUPFAM" id="SSF81296">
    <property type="entry name" value="E set domains"/>
    <property type="match status" value="1"/>
</dbReference>
<dbReference type="InterPro" id="IPR050583">
    <property type="entry name" value="Mycobacterial_A85_antigen"/>
</dbReference>
<dbReference type="GO" id="GO:0008849">
    <property type="term" value="F:enterochelin esterase activity"/>
    <property type="evidence" value="ECO:0007669"/>
    <property type="project" value="InterPro"/>
</dbReference>
<dbReference type="Pfam" id="PF11806">
    <property type="entry name" value="Enterochelin_N"/>
    <property type="match status" value="1"/>
</dbReference>
<evidence type="ECO:0000256" key="2">
    <source>
        <dbReference type="ARBA" id="ARBA00022490"/>
    </source>
</evidence>
<proteinExistence type="inferred from homology"/>
<dbReference type="Pfam" id="PF00756">
    <property type="entry name" value="Esterase"/>
    <property type="match status" value="1"/>
</dbReference>
<protein>
    <submittedName>
        <fullName evidence="6">DUF3327 domain-containing protein</fullName>
    </submittedName>
</protein>
<name>A0AAE4G092_9ACTO</name>
<evidence type="ECO:0000259" key="5">
    <source>
        <dbReference type="Pfam" id="PF11806"/>
    </source>
</evidence>
<keyword evidence="2" id="KW-0963">Cytoplasm</keyword>
<dbReference type="GO" id="GO:0006826">
    <property type="term" value="P:iron ion transport"/>
    <property type="evidence" value="ECO:0007669"/>
    <property type="project" value="InterPro"/>
</dbReference>
<gene>
    <name evidence="6" type="ORF">RMW62_03725</name>
</gene>
<dbReference type="AlphaFoldDB" id="A0AAE4G092"/>
<dbReference type="PANTHER" id="PTHR48098:SF3">
    <property type="entry name" value="IRON(III) ENTEROBACTIN ESTERASE"/>
    <property type="match status" value="1"/>
</dbReference>
<sequence length="492" mass="54010">MAQDGGPFRITPAWWPQAPDDAALAAAATSGTPVLGEGRIINGVEMVEASFLWRDDHQHGVSPGVLIHLNTLTDNHRAHIAPALAARVPGTSWWALHVLLPQDALVSYRIVVTHDALPDDAGARRECWKRVHALGRPDPLNRERLRDGFGLVSSLWAGPKAVLHPDWMIGSGASAERAGQALSRPHDEHDGYVLRFDLEHEALRDFDGPADPGRRVTLWRGGRVQQSSCGRSQRGLLVLLDGNIWRGNHAVDHLAPRSCRWDLLLIDSGSLAMRSRDLGDPQRSRDLLRRCLQAAHRAVCRRGCGLAVSSEDGGGCLWRPERIVVAGQSLGGVAAADLVLHHPELAARAIVQSGSFWLGSQRRGEGEGELLRWLRHRSEARSLQRPRRDQHPHEGEGLGARLVVQCGVHEDGLRQGARTVSELLAVEGALLEYREERGGHDYAWWRHGLSWGLDAHEQDLGLMLMSRLRCSVCGCRRCGACCRGGSAAQIKP</sequence>
<evidence type="ECO:0000256" key="3">
    <source>
        <dbReference type="ARBA" id="ARBA00022801"/>
    </source>
</evidence>
<dbReference type="InterPro" id="IPR021764">
    <property type="entry name" value="Enterochelin_esterase_N"/>
</dbReference>
<evidence type="ECO:0000256" key="1">
    <source>
        <dbReference type="ARBA" id="ARBA00004496"/>
    </source>
</evidence>
<comment type="similarity">
    <text evidence="4">Belongs to the Fes family.</text>
</comment>
<accession>A0AAE4G092</accession>
<dbReference type="SUPFAM" id="SSF53474">
    <property type="entry name" value="alpha/beta-Hydrolases"/>
    <property type="match status" value="1"/>
</dbReference>
<dbReference type="GO" id="GO:0005975">
    <property type="term" value="P:carbohydrate metabolic process"/>
    <property type="evidence" value="ECO:0007669"/>
    <property type="project" value="UniProtKB-ARBA"/>
</dbReference>
<dbReference type="Gene3D" id="2.60.40.10">
    <property type="entry name" value="Immunoglobulins"/>
    <property type="match status" value="1"/>
</dbReference>
<dbReference type="GO" id="GO:0005737">
    <property type="term" value="C:cytoplasm"/>
    <property type="evidence" value="ECO:0007669"/>
    <property type="project" value="UniProtKB-SubCell"/>
</dbReference>
<dbReference type="RefSeq" id="WP_311359577.1">
    <property type="nucleotide sequence ID" value="NZ_CAUOQX010000043.1"/>
</dbReference>
<evidence type="ECO:0000256" key="4">
    <source>
        <dbReference type="ARBA" id="ARBA00024201"/>
    </source>
</evidence>
<reference evidence="6" key="1">
    <citation type="submission" date="2022-06" db="EMBL/GenBank/DDBJ databases">
        <title>Draft Genome Sequences of Three Actinomyces oris Strains, Isolated from Healthy Human Feces.</title>
        <authorList>
            <person name="Ye Y."/>
            <person name="Liu C."/>
            <person name="Zhao J."/>
            <person name="Xu J."/>
            <person name="Huang H."/>
            <person name="Wang B."/>
            <person name="Wei J."/>
            <person name="Jing X."/>
        </authorList>
    </citation>
    <scope>NUCLEOTIDE SEQUENCE</scope>
    <source>
        <strain evidence="6">CNGBCC1803368</strain>
    </source>
</reference>
<dbReference type="EMBL" id="JAMZMH010000003">
    <property type="protein sequence ID" value="MDT0248188.1"/>
    <property type="molecule type" value="Genomic_DNA"/>
</dbReference>
<dbReference type="InterPro" id="IPR029058">
    <property type="entry name" value="AB_hydrolase_fold"/>
</dbReference>
<evidence type="ECO:0000313" key="6">
    <source>
        <dbReference type="EMBL" id="MDT0248188.1"/>
    </source>
</evidence>
<comment type="caution">
    <text evidence="6">The sequence shown here is derived from an EMBL/GenBank/DDBJ whole genome shotgun (WGS) entry which is preliminary data.</text>
</comment>
<dbReference type="GO" id="GO:0005506">
    <property type="term" value="F:iron ion binding"/>
    <property type="evidence" value="ECO:0007669"/>
    <property type="project" value="InterPro"/>
</dbReference>
<evidence type="ECO:0000313" key="7">
    <source>
        <dbReference type="Proteomes" id="UP001180729"/>
    </source>
</evidence>
<dbReference type="InterPro" id="IPR014756">
    <property type="entry name" value="Ig_E-set"/>
</dbReference>
<dbReference type="InterPro" id="IPR013783">
    <property type="entry name" value="Ig-like_fold"/>
</dbReference>
<dbReference type="PANTHER" id="PTHR48098">
    <property type="entry name" value="ENTEROCHELIN ESTERASE-RELATED"/>
    <property type="match status" value="1"/>
</dbReference>
<comment type="subcellular location">
    <subcellularLocation>
        <location evidence="1">Cytoplasm</location>
    </subcellularLocation>
</comment>
<dbReference type="Proteomes" id="UP001180729">
    <property type="component" value="Unassembled WGS sequence"/>
</dbReference>
<organism evidence="6 7">
    <name type="scientific">Actinomyces oris</name>
    <dbReference type="NCBI Taxonomy" id="544580"/>
    <lineage>
        <taxon>Bacteria</taxon>
        <taxon>Bacillati</taxon>
        <taxon>Actinomycetota</taxon>
        <taxon>Actinomycetes</taxon>
        <taxon>Actinomycetales</taxon>
        <taxon>Actinomycetaceae</taxon>
        <taxon>Actinomyces</taxon>
    </lineage>
</organism>